<dbReference type="PANTHER" id="PTHR13195">
    <property type="entry name" value="PSEUDOURIDINE SYNTHASE-RELATED"/>
    <property type="match status" value="1"/>
</dbReference>
<evidence type="ECO:0000313" key="2">
    <source>
        <dbReference type="WBParaSite" id="nRc.2.0.1.t41788-RA"/>
    </source>
</evidence>
<proteinExistence type="predicted"/>
<reference evidence="2" key="1">
    <citation type="submission" date="2022-11" db="UniProtKB">
        <authorList>
            <consortium name="WormBaseParasite"/>
        </authorList>
    </citation>
    <scope>IDENTIFICATION</scope>
</reference>
<accession>A0A915KSN9</accession>
<dbReference type="InterPro" id="IPR039048">
    <property type="entry name" value="Trub2"/>
</dbReference>
<dbReference type="PANTHER" id="PTHR13195:SF0">
    <property type="entry name" value="PSEUDOURIDYLATE SYNTHASE TRUB2, MITOCHONDRIAL"/>
    <property type="match status" value="1"/>
</dbReference>
<evidence type="ECO:0000313" key="1">
    <source>
        <dbReference type="Proteomes" id="UP000887565"/>
    </source>
</evidence>
<dbReference type="Gene3D" id="3.30.2350.10">
    <property type="entry name" value="Pseudouridine synthase"/>
    <property type="match status" value="2"/>
</dbReference>
<name>A0A915KSN9_ROMCU</name>
<dbReference type="GO" id="GO:0001522">
    <property type="term" value="P:pseudouridine synthesis"/>
    <property type="evidence" value="ECO:0007669"/>
    <property type="project" value="InterPro"/>
</dbReference>
<dbReference type="GO" id="GO:0009982">
    <property type="term" value="F:pseudouridine synthase activity"/>
    <property type="evidence" value="ECO:0007669"/>
    <property type="project" value="InterPro"/>
</dbReference>
<protein>
    <submittedName>
        <fullName evidence="2">Pseudouridine synthase II N-terminal domain-containing protein</fullName>
    </submittedName>
</protein>
<organism evidence="1 2">
    <name type="scientific">Romanomermis culicivorax</name>
    <name type="common">Nematode worm</name>
    <dbReference type="NCBI Taxonomy" id="13658"/>
    <lineage>
        <taxon>Eukaryota</taxon>
        <taxon>Metazoa</taxon>
        <taxon>Ecdysozoa</taxon>
        <taxon>Nematoda</taxon>
        <taxon>Enoplea</taxon>
        <taxon>Dorylaimia</taxon>
        <taxon>Mermithida</taxon>
        <taxon>Mermithoidea</taxon>
        <taxon>Mermithidae</taxon>
        <taxon>Romanomermis</taxon>
    </lineage>
</organism>
<dbReference type="InterPro" id="IPR020103">
    <property type="entry name" value="PsdUridine_synth_cat_dom_sf"/>
</dbReference>
<dbReference type="WBParaSite" id="nRc.2.0.1.t41788-RA">
    <property type="protein sequence ID" value="nRc.2.0.1.t41788-RA"/>
    <property type="gene ID" value="nRc.2.0.1.g41788"/>
</dbReference>
<keyword evidence="1" id="KW-1185">Reference proteome</keyword>
<dbReference type="Proteomes" id="UP000887565">
    <property type="component" value="Unplaced"/>
</dbReference>
<dbReference type="OMA" id="YHVTARM"/>
<dbReference type="GO" id="GO:0003723">
    <property type="term" value="F:RNA binding"/>
    <property type="evidence" value="ECO:0007669"/>
    <property type="project" value="InterPro"/>
</dbReference>
<dbReference type="SUPFAM" id="SSF55120">
    <property type="entry name" value="Pseudouridine synthase"/>
    <property type="match status" value="1"/>
</dbReference>
<sequence>MVYANASQAFKLLNGIFCIHKPKGVAMDKIVAMLKRYIIKDLNNLESRPVKYCKKPVFIEEENSGDLIEIGRVTAIDYAQHPLVLGPFFKEYDIEIQPIQKLEYNSSGICLMAINDGCDSIEAVHKSRPLKVYRAECKLGRSTLNYWDTGKITEKTTYVCGAPIQSQEAYEIASRGLARPKEDSSTIIYKAECLQLEKSHFTLEIHAVNEIDEHLCGFIDDLGVRLRSSACVSSLNRLRHGVFDSDHSLLMKHWTLSNIIRNIVWCAKLLTPETLKLPHLLTTLDQTALPRLEQSKYIETVASDLDNDPDESSNDQEFDSLNRGLLNEDFVRPKNLRTRPELLLPLMDRNTLDID</sequence>
<dbReference type="AlphaFoldDB" id="A0A915KSN9"/>